<dbReference type="OrthoDB" id="2881617at2"/>
<accession>A0A920BVK4</accession>
<organism evidence="2 3">
    <name type="scientific">Robertmurraya siralis</name>
    <dbReference type="NCBI Taxonomy" id="77777"/>
    <lineage>
        <taxon>Bacteria</taxon>
        <taxon>Bacillati</taxon>
        <taxon>Bacillota</taxon>
        <taxon>Bacilli</taxon>
        <taxon>Bacillales</taxon>
        <taxon>Bacillaceae</taxon>
        <taxon>Robertmurraya</taxon>
    </lineage>
</organism>
<dbReference type="Proteomes" id="UP000682111">
    <property type="component" value="Unassembled WGS sequence"/>
</dbReference>
<dbReference type="RefSeq" id="WP_095311804.1">
    <property type="nucleotide sequence ID" value="NZ_BORC01000010.1"/>
</dbReference>
<evidence type="ECO:0000313" key="2">
    <source>
        <dbReference type="EMBL" id="GIN64023.1"/>
    </source>
</evidence>
<comment type="caution">
    <text evidence="2">The sequence shown here is derived from an EMBL/GenBank/DDBJ whole genome shotgun (WGS) entry which is preliminary data.</text>
</comment>
<sequence>MKKFLVAFMAVLLILPILSNTSAQAASYFSKEQQTSEFTFEDIMELEPYISVKDGLFKFDSNSATKDGNNKELVKLQKNYLDDLNKEIKNGILKAESNLEIISLEPPATEGRFSILASCPGKNTAPAMHWWGTSRYFNYCNANIFAADMSSVAAGYAGAGAVAGIWFPGVAFTGAIIAAYAGLMSARVTANNHGKGVYLGITYAAVFNVEPQ</sequence>
<dbReference type="AlphaFoldDB" id="A0A920BVK4"/>
<keyword evidence="3" id="KW-1185">Reference proteome</keyword>
<name>A0A920BVK4_9BACI</name>
<protein>
    <submittedName>
        <fullName evidence="2">Uncharacterized protein</fullName>
    </submittedName>
</protein>
<feature type="signal peptide" evidence="1">
    <location>
        <begin position="1"/>
        <end position="25"/>
    </location>
</feature>
<evidence type="ECO:0000313" key="3">
    <source>
        <dbReference type="Proteomes" id="UP000682111"/>
    </source>
</evidence>
<evidence type="ECO:0000256" key="1">
    <source>
        <dbReference type="SAM" id="SignalP"/>
    </source>
</evidence>
<keyword evidence="1" id="KW-0732">Signal</keyword>
<dbReference type="EMBL" id="BORC01000010">
    <property type="protein sequence ID" value="GIN64023.1"/>
    <property type="molecule type" value="Genomic_DNA"/>
</dbReference>
<proteinExistence type="predicted"/>
<feature type="chain" id="PRO_5036840522" evidence="1">
    <location>
        <begin position="26"/>
        <end position="212"/>
    </location>
</feature>
<gene>
    <name evidence="2" type="ORF">J27TS8_40160</name>
</gene>
<reference evidence="2" key="1">
    <citation type="submission" date="2021-03" db="EMBL/GenBank/DDBJ databases">
        <title>Antimicrobial resistance genes in bacteria isolated from Japanese honey, and their potential for conferring macrolide and lincosamide resistance in the American foulbrood pathogen Paenibacillus larvae.</title>
        <authorList>
            <person name="Okamoto M."/>
            <person name="Kumagai M."/>
            <person name="Kanamori H."/>
            <person name="Takamatsu D."/>
        </authorList>
    </citation>
    <scope>NUCLEOTIDE SEQUENCE</scope>
    <source>
        <strain evidence="2">J27TS8</strain>
    </source>
</reference>